<comment type="subcellular location">
    <subcellularLocation>
        <location evidence="1">Membrane</location>
        <topology evidence="1">Multi-pass membrane protein</topology>
    </subcellularLocation>
</comment>
<keyword evidence="10" id="KW-0716">Sensory transduction</keyword>
<keyword evidence="10" id="KW-0844">Vision</keyword>
<evidence type="ECO:0000256" key="4">
    <source>
        <dbReference type="ARBA" id="ARBA00022989"/>
    </source>
</evidence>
<evidence type="ECO:0000313" key="14">
    <source>
        <dbReference type="Proteomes" id="UP000653454"/>
    </source>
</evidence>
<dbReference type="AlphaFoldDB" id="A0A8S4F8R7"/>
<feature type="transmembrane region" description="Helical" evidence="11">
    <location>
        <begin position="68"/>
        <end position="91"/>
    </location>
</feature>
<dbReference type="Gene3D" id="1.20.1070.10">
    <property type="entry name" value="Rhodopsin 7-helix transmembrane proteins"/>
    <property type="match status" value="1"/>
</dbReference>
<dbReference type="GO" id="GO:0016020">
    <property type="term" value="C:membrane"/>
    <property type="evidence" value="ECO:0007669"/>
    <property type="project" value="UniProtKB-SubCell"/>
</dbReference>
<keyword evidence="8" id="KW-0325">Glycoprotein</keyword>
<proteinExistence type="inferred from homology"/>
<evidence type="ECO:0000256" key="9">
    <source>
        <dbReference type="ARBA" id="ARBA00023224"/>
    </source>
</evidence>
<dbReference type="InterPro" id="IPR050125">
    <property type="entry name" value="GPCR_opsins"/>
</dbReference>
<keyword evidence="3 11" id="KW-0812">Transmembrane</keyword>
<dbReference type="GO" id="GO:0007601">
    <property type="term" value="P:visual perception"/>
    <property type="evidence" value="ECO:0007669"/>
    <property type="project" value="UniProtKB-KW"/>
</dbReference>
<feature type="transmembrane region" description="Helical" evidence="11">
    <location>
        <begin position="28"/>
        <end position="56"/>
    </location>
</feature>
<keyword evidence="9" id="KW-0807">Transducer</keyword>
<evidence type="ECO:0000256" key="3">
    <source>
        <dbReference type="ARBA" id="ARBA00022692"/>
    </source>
</evidence>
<dbReference type="Pfam" id="PF00001">
    <property type="entry name" value="7tm_1"/>
    <property type="match status" value="1"/>
</dbReference>
<name>A0A8S4F8R7_PLUXY</name>
<evidence type="ECO:0000256" key="5">
    <source>
        <dbReference type="ARBA" id="ARBA00023040"/>
    </source>
</evidence>
<comment type="similarity">
    <text evidence="2">Belongs to the G-protein coupled receptor 1 family.</text>
</comment>
<dbReference type="Proteomes" id="UP000653454">
    <property type="component" value="Unassembled WGS sequence"/>
</dbReference>
<dbReference type="PROSITE" id="PS50262">
    <property type="entry name" value="G_PROTEIN_RECEP_F1_2"/>
    <property type="match status" value="1"/>
</dbReference>
<evidence type="ECO:0000259" key="12">
    <source>
        <dbReference type="PROSITE" id="PS50262"/>
    </source>
</evidence>
<dbReference type="PANTHER" id="PTHR24240">
    <property type="entry name" value="OPSIN"/>
    <property type="match status" value="1"/>
</dbReference>
<keyword evidence="6 11" id="KW-0472">Membrane</keyword>
<accession>A0A8S4F8R7</accession>
<evidence type="ECO:0000256" key="6">
    <source>
        <dbReference type="ARBA" id="ARBA00023136"/>
    </source>
</evidence>
<evidence type="ECO:0000256" key="2">
    <source>
        <dbReference type="ARBA" id="ARBA00010663"/>
    </source>
</evidence>
<keyword evidence="14" id="KW-1185">Reference proteome</keyword>
<comment type="caution">
    <text evidence="13">The sequence shown here is derived from an EMBL/GenBank/DDBJ whole genome shotgun (WGS) entry which is preliminary data.</text>
</comment>
<dbReference type="SUPFAM" id="SSF81321">
    <property type="entry name" value="Family A G protein-coupled receptor-like"/>
    <property type="match status" value="1"/>
</dbReference>
<evidence type="ECO:0000256" key="11">
    <source>
        <dbReference type="SAM" id="Phobius"/>
    </source>
</evidence>
<reference evidence="13" key="1">
    <citation type="submission" date="2020-11" db="EMBL/GenBank/DDBJ databases">
        <authorList>
            <person name="Whiteford S."/>
        </authorList>
    </citation>
    <scope>NUCLEOTIDE SEQUENCE</scope>
</reference>
<dbReference type="EMBL" id="CAJHNJ030000028">
    <property type="protein sequence ID" value="CAG9123141.1"/>
    <property type="molecule type" value="Genomic_DNA"/>
</dbReference>
<dbReference type="GO" id="GO:0004930">
    <property type="term" value="F:G protein-coupled receptor activity"/>
    <property type="evidence" value="ECO:0007669"/>
    <property type="project" value="UniProtKB-KW"/>
</dbReference>
<feature type="domain" description="G-protein coupled receptors family 1 profile" evidence="12">
    <location>
        <begin position="47"/>
        <end position="112"/>
    </location>
</feature>
<organism evidence="13 14">
    <name type="scientific">Plutella xylostella</name>
    <name type="common">Diamondback moth</name>
    <name type="synonym">Plutella maculipennis</name>
    <dbReference type="NCBI Taxonomy" id="51655"/>
    <lineage>
        <taxon>Eukaryota</taxon>
        <taxon>Metazoa</taxon>
        <taxon>Ecdysozoa</taxon>
        <taxon>Arthropoda</taxon>
        <taxon>Hexapoda</taxon>
        <taxon>Insecta</taxon>
        <taxon>Pterygota</taxon>
        <taxon>Neoptera</taxon>
        <taxon>Endopterygota</taxon>
        <taxon>Lepidoptera</taxon>
        <taxon>Glossata</taxon>
        <taxon>Ditrysia</taxon>
        <taxon>Yponomeutoidea</taxon>
        <taxon>Plutellidae</taxon>
        <taxon>Plutella</taxon>
    </lineage>
</organism>
<evidence type="ECO:0000256" key="8">
    <source>
        <dbReference type="ARBA" id="ARBA00023180"/>
    </source>
</evidence>
<evidence type="ECO:0000256" key="1">
    <source>
        <dbReference type="ARBA" id="ARBA00004141"/>
    </source>
</evidence>
<feature type="transmembrane region" description="Helical" evidence="11">
    <location>
        <begin position="97"/>
        <end position="115"/>
    </location>
</feature>
<gene>
    <name evidence="13" type="ORF">PLXY2_LOCUS7921</name>
</gene>
<sequence>MTTIYQDVINDTVVRAYDEGFPLLMPRWGYVVSAFVLFLIGFFGFFLNLMVILLMFKDRQLWTPLNMILFNLVCSDFSVSVLGNPFTLISALFHRWIFGKTMCVLYGFFMALLAGTGELCQTRPNDASDGRVAVMGELLPGEQASENKKC</sequence>
<evidence type="ECO:0000256" key="7">
    <source>
        <dbReference type="ARBA" id="ARBA00023170"/>
    </source>
</evidence>
<keyword evidence="7" id="KW-0675">Receptor</keyword>
<keyword evidence="5" id="KW-0297">G-protein coupled receptor</keyword>
<dbReference type="InterPro" id="IPR000276">
    <property type="entry name" value="GPCR_Rhodpsn"/>
</dbReference>
<dbReference type="InterPro" id="IPR017452">
    <property type="entry name" value="GPCR_Rhodpsn_7TM"/>
</dbReference>
<evidence type="ECO:0000256" key="10">
    <source>
        <dbReference type="ARBA" id="ARBA00023305"/>
    </source>
</evidence>
<evidence type="ECO:0000313" key="13">
    <source>
        <dbReference type="EMBL" id="CAG9123141.1"/>
    </source>
</evidence>
<protein>
    <submittedName>
        <fullName evidence="13">(diamondback moth) hypothetical protein</fullName>
    </submittedName>
</protein>
<keyword evidence="4 11" id="KW-1133">Transmembrane helix</keyword>